<dbReference type="GO" id="GO:0033314">
    <property type="term" value="P:mitotic DNA replication checkpoint signaling"/>
    <property type="evidence" value="ECO:0007669"/>
    <property type="project" value="TreeGrafter"/>
</dbReference>
<keyword evidence="6" id="KW-0132">Cell division</keyword>
<dbReference type="GO" id="GO:0033260">
    <property type="term" value="P:nuclear DNA replication"/>
    <property type="evidence" value="ECO:0007669"/>
    <property type="project" value="TreeGrafter"/>
</dbReference>
<reference evidence="17" key="1">
    <citation type="submission" date="2019-08" db="EMBL/GenBank/DDBJ databases">
        <title>The genome of the North American firefly Photinus pyralis.</title>
        <authorList>
            <consortium name="Photinus pyralis genome working group"/>
            <person name="Fallon T.R."/>
            <person name="Sander Lower S.E."/>
            <person name="Weng J.-K."/>
        </authorList>
    </citation>
    <scope>NUCLEOTIDE SEQUENCE</scope>
    <source>
        <strain evidence="17">TRF0915ILg1</strain>
        <tissue evidence="17">Whole body</tissue>
    </source>
</reference>
<evidence type="ECO:0000256" key="7">
    <source>
        <dbReference type="ARBA" id="ARBA00022723"/>
    </source>
</evidence>
<comment type="caution">
    <text evidence="17">The sequence shown here is derived from an EMBL/GenBank/DDBJ whole genome shotgun (WGS) entry which is preliminary data.</text>
</comment>
<dbReference type="EMBL" id="VTPC01004861">
    <property type="protein sequence ID" value="KAF2896661.1"/>
    <property type="molecule type" value="Genomic_DNA"/>
</dbReference>
<keyword evidence="10" id="KW-0862">Zinc</keyword>
<keyword evidence="13" id="KW-0131">Cell cycle</keyword>
<evidence type="ECO:0000313" key="17">
    <source>
        <dbReference type="EMBL" id="KAF2896661.1"/>
    </source>
</evidence>
<gene>
    <name evidence="17" type="ORF">ILUMI_09510</name>
</gene>
<dbReference type="PANTHER" id="PTHR13278">
    <property type="entry name" value="ZINC FINGER PROTEIN 830"/>
    <property type="match status" value="1"/>
</dbReference>
<dbReference type="GO" id="GO:0003676">
    <property type="term" value="F:nucleic acid binding"/>
    <property type="evidence" value="ECO:0007669"/>
    <property type="project" value="InterPro"/>
</dbReference>
<sequence length="291" mass="33843">MSATFKNAKKKLSQVELRKYMNEHKNKLKTDKKSISIFSLILFYTYNDLGQLICILCQSVVRSDAVWPVHINSKQHRDKVEQAKKLKEKTNNFTTPLKRPLTPPIEVSNKKIKGILKNAPSRKEETETDVGVSGIPIDFFDNNSSKTQELNNQSNIIVEKSEDKMEVDHQAAIPEGFFDDPKQDAKARNIDYKDPIEEEWEKFQKAIRDADNESAAIIAEDQEEATNERQIDEIDEQMKNWSRVLTLERKKTEVISTVNKETANPQNEQNSEDEDDFDEYLDWRSKRSFKR</sequence>
<evidence type="ECO:0000256" key="6">
    <source>
        <dbReference type="ARBA" id="ARBA00022618"/>
    </source>
</evidence>
<evidence type="ECO:0000256" key="15">
    <source>
        <dbReference type="SAM" id="MobiDB-lite"/>
    </source>
</evidence>
<evidence type="ECO:0000256" key="2">
    <source>
        <dbReference type="ARBA" id="ARBA00004324"/>
    </source>
</evidence>
<evidence type="ECO:0000256" key="4">
    <source>
        <dbReference type="ARBA" id="ARBA00022454"/>
    </source>
</evidence>
<evidence type="ECO:0000256" key="14">
    <source>
        <dbReference type="ARBA" id="ARBA00030672"/>
    </source>
</evidence>
<evidence type="ECO:0000256" key="5">
    <source>
        <dbReference type="ARBA" id="ARBA00022473"/>
    </source>
</evidence>
<keyword evidence="4" id="KW-0158">Chromosome</keyword>
<name>A0A8K0D433_IGNLU</name>
<dbReference type="InterPro" id="IPR059039">
    <property type="entry name" value="ZNF380_CC"/>
</dbReference>
<evidence type="ECO:0000256" key="12">
    <source>
        <dbReference type="ARBA" id="ARBA00023242"/>
    </source>
</evidence>
<feature type="region of interest" description="Disordered" evidence="15">
    <location>
        <begin position="256"/>
        <end position="279"/>
    </location>
</feature>
<keyword evidence="12" id="KW-0539">Nucleus</keyword>
<evidence type="ECO:0000256" key="1">
    <source>
        <dbReference type="ARBA" id="ARBA00004286"/>
    </source>
</evidence>
<accession>A0A8K0D433</accession>
<evidence type="ECO:0000256" key="3">
    <source>
        <dbReference type="ARBA" id="ARBA00017358"/>
    </source>
</evidence>
<evidence type="ECO:0000313" key="18">
    <source>
        <dbReference type="Proteomes" id="UP000801492"/>
    </source>
</evidence>
<keyword evidence="9" id="KW-0498">Mitosis</keyword>
<evidence type="ECO:0000256" key="9">
    <source>
        <dbReference type="ARBA" id="ARBA00022776"/>
    </source>
</evidence>
<dbReference type="GO" id="GO:0005681">
    <property type="term" value="C:spliceosomal complex"/>
    <property type="evidence" value="ECO:0007669"/>
    <property type="project" value="InterPro"/>
</dbReference>
<dbReference type="InterPro" id="IPR036236">
    <property type="entry name" value="Znf_C2H2_sf"/>
</dbReference>
<proteinExistence type="predicted"/>
<keyword evidence="18" id="KW-1185">Reference proteome</keyword>
<dbReference type="AlphaFoldDB" id="A0A8K0D433"/>
<dbReference type="PANTHER" id="PTHR13278:SF0">
    <property type="entry name" value="ZINC FINGER PROTEIN 830"/>
    <property type="match status" value="1"/>
</dbReference>
<dbReference type="SUPFAM" id="SSF57667">
    <property type="entry name" value="beta-beta-alpha zinc fingers"/>
    <property type="match status" value="1"/>
</dbReference>
<feature type="compositionally biased region" description="Acidic residues" evidence="15">
    <location>
        <begin position="270"/>
        <end position="279"/>
    </location>
</feature>
<keyword evidence="5" id="KW-0217">Developmental protein</keyword>
<evidence type="ECO:0000256" key="8">
    <source>
        <dbReference type="ARBA" id="ARBA00022771"/>
    </source>
</evidence>
<feature type="domain" description="ZNF380 coiled-coil" evidence="16">
    <location>
        <begin position="173"/>
        <end position="252"/>
    </location>
</feature>
<organism evidence="17 18">
    <name type="scientific">Ignelater luminosus</name>
    <name type="common">Cucubano</name>
    <name type="synonym">Pyrophorus luminosus</name>
    <dbReference type="NCBI Taxonomy" id="2038154"/>
    <lineage>
        <taxon>Eukaryota</taxon>
        <taxon>Metazoa</taxon>
        <taxon>Ecdysozoa</taxon>
        <taxon>Arthropoda</taxon>
        <taxon>Hexapoda</taxon>
        <taxon>Insecta</taxon>
        <taxon>Pterygota</taxon>
        <taxon>Neoptera</taxon>
        <taxon>Endopterygota</taxon>
        <taxon>Coleoptera</taxon>
        <taxon>Polyphaga</taxon>
        <taxon>Elateriformia</taxon>
        <taxon>Elateroidea</taxon>
        <taxon>Elateridae</taxon>
        <taxon>Agrypninae</taxon>
        <taxon>Pyrophorini</taxon>
        <taxon>Ignelater</taxon>
    </lineage>
</organism>
<comment type="subcellular location">
    <subcellularLocation>
        <location evidence="1">Chromosome</location>
    </subcellularLocation>
    <subcellularLocation>
        <location evidence="2">Nucleus speckle</location>
    </subcellularLocation>
</comment>
<keyword evidence="7" id="KW-0479">Metal-binding</keyword>
<keyword evidence="8" id="KW-0863">Zinc-finger</keyword>
<feature type="compositionally biased region" description="Polar residues" evidence="15">
    <location>
        <begin position="256"/>
        <end position="269"/>
    </location>
</feature>
<evidence type="ECO:0000256" key="13">
    <source>
        <dbReference type="ARBA" id="ARBA00023306"/>
    </source>
</evidence>
<dbReference type="Pfam" id="PF23406">
    <property type="entry name" value="ZNF380_CC"/>
    <property type="match status" value="1"/>
</dbReference>
<dbReference type="OrthoDB" id="77607at2759"/>
<dbReference type="GO" id="GO:0044773">
    <property type="term" value="P:mitotic DNA damage checkpoint signaling"/>
    <property type="evidence" value="ECO:0007669"/>
    <property type="project" value="TreeGrafter"/>
</dbReference>
<evidence type="ECO:0000256" key="10">
    <source>
        <dbReference type="ARBA" id="ARBA00022833"/>
    </source>
</evidence>
<evidence type="ECO:0000259" key="16">
    <source>
        <dbReference type="Pfam" id="PF23406"/>
    </source>
</evidence>
<evidence type="ECO:0000256" key="11">
    <source>
        <dbReference type="ARBA" id="ARBA00023054"/>
    </source>
</evidence>
<keyword evidence="11" id="KW-0175">Coiled coil</keyword>
<dbReference type="Proteomes" id="UP000801492">
    <property type="component" value="Unassembled WGS sequence"/>
</dbReference>
<dbReference type="GO" id="GO:0008270">
    <property type="term" value="F:zinc ion binding"/>
    <property type="evidence" value="ECO:0007669"/>
    <property type="project" value="UniProtKB-KW"/>
</dbReference>
<dbReference type="InterPro" id="IPR040050">
    <property type="entry name" value="ZNF830-like"/>
</dbReference>
<protein>
    <recommendedName>
        <fullName evidence="3">Zinc finger protein 830</fullName>
    </recommendedName>
    <alternativeName>
        <fullName evidence="14">Coiled-coil domain-containing protein 16</fullName>
    </alternativeName>
</protein>